<dbReference type="AlphaFoldDB" id="A0A6C0BMZ4"/>
<organism evidence="1">
    <name type="scientific">viral metagenome</name>
    <dbReference type="NCBI Taxonomy" id="1070528"/>
    <lineage>
        <taxon>unclassified sequences</taxon>
        <taxon>metagenomes</taxon>
        <taxon>organismal metagenomes</taxon>
    </lineage>
</organism>
<proteinExistence type="predicted"/>
<sequence length="221" mass="25079">MQAYTPTFVLTKIDPHDVFRAYISGAFKDIVSPPSRLSMKKVMASTMSHGTDESSETFTTKDKMGITRTMITTGHKAYEAFMNDIDFIPDKCLWCRCKIPDDCEPIGIPIDSIQNKAFYCVLKAHCTFECMYATLMARSSMSSMYRDLYHSKSAYLANVMFKTVTGSDEDIVPAMDWILHEENGGPLSDDLFRCKSTRLKKTHSLVLPPVKTILERIIQKK</sequence>
<name>A0A6C0BMZ4_9ZZZZ</name>
<evidence type="ECO:0000313" key="1">
    <source>
        <dbReference type="EMBL" id="QHS93121.1"/>
    </source>
</evidence>
<dbReference type="EMBL" id="MN739197">
    <property type="protein sequence ID" value="QHS93121.1"/>
    <property type="molecule type" value="Genomic_DNA"/>
</dbReference>
<protein>
    <submittedName>
        <fullName evidence="1">Uncharacterized protein</fullName>
    </submittedName>
</protein>
<accession>A0A6C0BMZ4</accession>
<reference evidence="1" key="1">
    <citation type="journal article" date="2020" name="Nature">
        <title>Giant virus diversity and host interactions through global metagenomics.</title>
        <authorList>
            <person name="Schulz F."/>
            <person name="Roux S."/>
            <person name="Paez-Espino D."/>
            <person name="Jungbluth S."/>
            <person name="Walsh D.A."/>
            <person name="Denef V.J."/>
            <person name="McMahon K.D."/>
            <person name="Konstantinidis K.T."/>
            <person name="Eloe-Fadrosh E.A."/>
            <person name="Kyrpides N.C."/>
            <person name="Woyke T."/>
        </authorList>
    </citation>
    <scope>NUCLEOTIDE SEQUENCE</scope>
    <source>
        <strain evidence="1">GVMAG-M-3300017651-5</strain>
    </source>
</reference>